<evidence type="ECO:0000259" key="1">
    <source>
        <dbReference type="Pfam" id="PF13577"/>
    </source>
</evidence>
<dbReference type="Pfam" id="PF13577">
    <property type="entry name" value="SnoaL_4"/>
    <property type="match status" value="1"/>
</dbReference>
<evidence type="ECO:0000313" key="2">
    <source>
        <dbReference type="EMBL" id="TDW21397.1"/>
    </source>
</evidence>
<dbReference type="EMBL" id="SODF01000001">
    <property type="protein sequence ID" value="TDW21397.1"/>
    <property type="molecule type" value="Genomic_DNA"/>
</dbReference>
<dbReference type="InterPro" id="IPR032710">
    <property type="entry name" value="NTF2-like_dom_sf"/>
</dbReference>
<name>A0A4R7ZTP3_9ACTN</name>
<dbReference type="InterPro" id="IPR037401">
    <property type="entry name" value="SnoaL-like"/>
</dbReference>
<dbReference type="OrthoDB" id="1492465at2"/>
<keyword evidence="3" id="KW-1185">Reference proteome</keyword>
<dbReference type="Gene3D" id="3.10.450.50">
    <property type="match status" value="1"/>
</dbReference>
<dbReference type="AlphaFoldDB" id="A0A4R7ZTP3"/>
<proteinExistence type="predicted"/>
<organism evidence="2 3">
    <name type="scientific">Kribbella kalugense</name>
    <dbReference type="NCBI Taxonomy" id="2512221"/>
    <lineage>
        <taxon>Bacteria</taxon>
        <taxon>Bacillati</taxon>
        <taxon>Actinomycetota</taxon>
        <taxon>Actinomycetes</taxon>
        <taxon>Propionibacteriales</taxon>
        <taxon>Kribbellaceae</taxon>
        <taxon>Kribbella</taxon>
    </lineage>
</organism>
<dbReference type="RefSeq" id="WP_134114410.1">
    <property type="nucleotide sequence ID" value="NZ_SODF01000001.1"/>
</dbReference>
<evidence type="ECO:0000313" key="3">
    <source>
        <dbReference type="Proteomes" id="UP000295447"/>
    </source>
</evidence>
<sequence>MSTEHEIGELVSRYTRAADQRNGELMAELYEVDAVVEIHYRGPDGMELLGKLSGGAQIAAAMSAPPSGTMAPHPPLGWSHHTTYDHLVSVDGDEAGIETQFITFDVAGTPKPEGGWPAGTFGAQGTIKPIESGYYRFTFRRTDGAWRISHQDVIHDIPYVF</sequence>
<comment type="caution">
    <text evidence="2">The sequence shown here is derived from an EMBL/GenBank/DDBJ whole genome shotgun (WGS) entry which is preliminary data.</text>
</comment>
<gene>
    <name evidence="2" type="ORF">EV650_0220</name>
</gene>
<dbReference type="Proteomes" id="UP000295447">
    <property type="component" value="Unassembled WGS sequence"/>
</dbReference>
<accession>A0A4R7ZTP3</accession>
<protein>
    <submittedName>
        <fullName evidence="2">SnoaL-like protein</fullName>
    </submittedName>
</protein>
<feature type="domain" description="SnoaL-like" evidence="1">
    <location>
        <begin position="3"/>
        <end position="150"/>
    </location>
</feature>
<reference evidence="2 3" key="1">
    <citation type="submission" date="2019-03" db="EMBL/GenBank/DDBJ databases">
        <title>Genomic Encyclopedia of Type Strains, Phase III (KMG-III): the genomes of soil and plant-associated and newly described type strains.</title>
        <authorList>
            <person name="Whitman W."/>
        </authorList>
    </citation>
    <scope>NUCLEOTIDE SEQUENCE [LARGE SCALE GENOMIC DNA]</scope>
    <source>
        <strain evidence="2 3">VKM Ac-2570</strain>
    </source>
</reference>
<dbReference type="SUPFAM" id="SSF54427">
    <property type="entry name" value="NTF2-like"/>
    <property type="match status" value="1"/>
</dbReference>
<dbReference type="CDD" id="cd00531">
    <property type="entry name" value="NTF2_like"/>
    <property type="match status" value="1"/>
</dbReference>